<protein>
    <recommendedName>
        <fullName evidence="5">Tetratricopeptide repeat protein</fullName>
    </recommendedName>
</protein>
<keyword evidence="2" id="KW-0732">Signal</keyword>
<dbReference type="Proteomes" id="UP000295733">
    <property type="component" value="Unassembled WGS sequence"/>
</dbReference>
<evidence type="ECO:0000313" key="4">
    <source>
        <dbReference type="Proteomes" id="UP000295733"/>
    </source>
</evidence>
<name>A0A4R2NLM2_RHOAD</name>
<feature type="compositionally biased region" description="Basic and acidic residues" evidence="1">
    <location>
        <begin position="267"/>
        <end position="278"/>
    </location>
</feature>
<dbReference type="SUPFAM" id="SSF48452">
    <property type="entry name" value="TPR-like"/>
    <property type="match status" value="1"/>
</dbReference>
<feature type="chain" id="PRO_5020305240" description="Tetratricopeptide repeat protein" evidence="2">
    <location>
        <begin position="25"/>
        <end position="477"/>
    </location>
</feature>
<evidence type="ECO:0000256" key="2">
    <source>
        <dbReference type="SAM" id="SignalP"/>
    </source>
</evidence>
<reference evidence="3 4" key="1">
    <citation type="submission" date="2019-03" db="EMBL/GenBank/DDBJ databases">
        <title>Genomic Encyclopedia of Type Strains, Phase IV (KMG-IV): sequencing the most valuable type-strain genomes for metagenomic binning, comparative biology and taxonomic classification.</title>
        <authorList>
            <person name="Goeker M."/>
        </authorList>
    </citation>
    <scope>NUCLEOTIDE SEQUENCE [LARGE SCALE GENOMIC DNA]</scope>
    <source>
        <strain evidence="3 4">DSM 2781</strain>
    </source>
</reference>
<proteinExistence type="predicted"/>
<dbReference type="EMBL" id="SLXL01000006">
    <property type="protein sequence ID" value="TCP22431.1"/>
    <property type="molecule type" value="Genomic_DNA"/>
</dbReference>
<evidence type="ECO:0000313" key="3">
    <source>
        <dbReference type="EMBL" id="TCP22431.1"/>
    </source>
</evidence>
<feature type="signal peptide" evidence="2">
    <location>
        <begin position="1"/>
        <end position="24"/>
    </location>
</feature>
<feature type="compositionally biased region" description="Low complexity" evidence="1">
    <location>
        <begin position="279"/>
        <end position="291"/>
    </location>
</feature>
<accession>A0A4R2NLM2</accession>
<keyword evidence="4" id="KW-1185">Reference proteome</keyword>
<evidence type="ECO:0008006" key="5">
    <source>
        <dbReference type="Google" id="ProtNLM"/>
    </source>
</evidence>
<sequence>MCAALIPRTTILAALLAVALPAVAQENVAVPSDDDLRALRFYQAQGQEAAAELELRRLQREFPGWAPPEDIAAQDRERAQTEDEIYRMIATGELDAARRLIAQRQAQDRDWFPEPDMMRLLELAEAQRELDAAFSEDRLSDAIAIARITPDLLTCQRINNAWRLADAYQATGEADRALSIYKGVLAKCTALDQVTATMEKADALASPEQLGDLTMLAIAQAPTQTEALQRLEDRLRAGRGLEPRWSARSAFAGAVTVTAAQAGPDQIRPRARPDKDAQARPAVAAPAQSQPMVQGGAGMSRVRALAQVGNWRGCLAATSGASSSALLFERGWCAYNAKRPMEALDAFSRAEKRPANNTMRRDARFGMMLAYLDMQMTENAAALAARTELTRDQRIQVESGILDQRGVRAYQRGDFRSAIGYFDALEDLTGKIRRDLALLKGYAYLNSGKRAKAREIFLRLNNELVTPETRNALRAVR</sequence>
<dbReference type="Gene3D" id="1.25.40.10">
    <property type="entry name" value="Tetratricopeptide repeat domain"/>
    <property type="match status" value="1"/>
</dbReference>
<gene>
    <name evidence="3" type="ORF">EV656_10617</name>
</gene>
<comment type="caution">
    <text evidence="3">The sequence shown here is derived from an EMBL/GenBank/DDBJ whole genome shotgun (WGS) entry which is preliminary data.</text>
</comment>
<feature type="region of interest" description="Disordered" evidence="1">
    <location>
        <begin position="262"/>
        <end position="294"/>
    </location>
</feature>
<evidence type="ECO:0000256" key="1">
    <source>
        <dbReference type="SAM" id="MobiDB-lite"/>
    </source>
</evidence>
<dbReference type="AlphaFoldDB" id="A0A4R2NLM2"/>
<organism evidence="3 4">
    <name type="scientific">Rhodovulum adriaticum</name>
    <name type="common">Rhodopseudomonas adriatica</name>
    <dbReference type="NCBI Taxonomy" id="35804"/>
    <lineage>
        <taxon>Bacteria</taxon>
        <taxon>Pseudomonadati</taxon>
        <taxon>Pseudomonadota</taxon>
        <taxon>Alphaproteobacteria</taxon>
        <taxon>Rhodobacterales</taxon>
        <taxon>Paracoccaceae</taxon>
        <taxon>Rhodovulum</taxon>
    </lineage>
</organism>
<dbReference type="InterPro" id="IPR011990">
    <property type="entry name" value="TPR-like_helical_dom_sf"/>
</dbReference>